<dbReference type="Proteomes" id="UP000326939">
    <property type="component" value="Chromosome 5"/>
</dbReference>
<dbReference type="AlphaFoldDB" id="A0A5N5MLU2"/>
<sequence length="188" mass="20493">MLPDGRVNVQINPTAETRPSGRREPREGVQINPTAETRPGGRREPRDGFFDANPTATIVSDREYEQPAAGVHPTAGMSWQTSGQLTCGLNPTVQMAPDKASRRLNPTAQMTPDGASRRATRGLPPTAENVANRDNEQMTSGEHPTAEMQSDEESGGLLTSGRRERVLRCGCKIILQGKIFLIPSPIWH</sequence>
<dbReference type="EMBL" id="VDCV01000005">
    <property type="protein sequence ID" value="KAB5556012.1"/>
    <property type="molecule type" value="Genomic_DNA"/>
</dbReference>
<accession>A0A5N5MLU2</accession>
<reference evidence="3" key="1">
    <citation type="journal article" date="2019" name="Gigascience">
        <title>De novo genome assembly of the endangered Acer yangbiense, a plant species with extremely small populations endemic to Yunnan Province, China.</title>
        <authorList>
            <person name="Yang J."/>
            <person name="Wariss H.M."/>
            <person name="Tao L."/>
            <person name="Zhang R."/>
            <person name="Yun Q."/>
            <person name="Hollingsworth P."/>
            <person name="Dao Z."/>
            <person name="Luo G."/>
            <person name="Guo H."/>
            <person name="Ma Y."/>
            <person name="Sun W."/>
        </authorList>
    </citation>
    <scope>NUCLEOTIDE SEQUENCE [LARGE SCALE GENOMIC DNA]</scope>
    <source>
        <strain evidence="3">cv. br00</strain>
    </source>
</reference>
<feature type="region of interest" description="Disordered" evidence="1">
    <location>
        <begin position="97"/>
        <end position="159"/>
    </location>
</feature>
<feature type="compositionally biased region" description="Basic and acidic residues" evidence="1">
    <location>
        <begin position="39"/>
        <end position="49"/>
    </location>
</feature>
<comment type="caution">
    <text evidence="2">The sequence shown here is derived from an EMBL/GenBank/DDBJ whole genome shotgun (WGS) entry which is preliminary data.</text>
</comment>
<organism evidence="2 3">
    <name type="scientific">Salix brachista</name>
    <dbReference type="NCBI Taxonomy" id="2182728"/>
    <lineage>
        <taxon>Eukaryota</taxon>
        <taxon>Viridiplantae</taxon>
        <taxon>Streptophyta</taxon>
        <taxon>Embryophyta</taxon>
        <taxon>Tracheophyta</taxon>
        <taxon>Spermatophyta</taxon>
        <taxon>Magnoliopsida</taxon>
        <taxon>eudicotyledons</taxon>
        <taxon>Gunneridae</taxon>
        <taxon>Pentapetalae</taxon>
        <taxon>rosids</taxon>
        <taxon>fabids</taxon>
        <taxon>Malpighiales</taxon>
        <taxon>Salicaceae</taxon>
        <taxon>Saliceae</taxon>
        <taxon>Salix</taxon>
    </lineage>
</organism>
<protein>
    <submittedName>
        <fullName evidence="2">Uncharacterized protein</fullName>
    </submittedName>
</protein>
<feature type="region of interest" description="Disordered" evidence="1">
    <location>
        <begin position="1"/>
        <end position="77"/>
    </location>
</feature>
<name>A0A5N5MLU2_9ROSI</name>
<evidence type="ECO:0000313" key="2">
    <source>
        <dbReference type="EMBL" id="KAB5556012.1"/>
    </source>
</evidence>
<evidence type="ECO:0000313" key="3">
    <source>
        <dbReference type="Proteomes" id="UP000326939"/>
    </source>
</evidence>
<proteinExistence type="predicted"/>
<evidence type="ECO:0000256" key="1">
    <source>
        <dbReference type="SAM" id="MobiDB-lite"/>
    </source>
</evidence>
<keyword evidence="3" id="KW-1185">Reference proteome</keyword>
<gene>
    <name evidence="2" type="ORF">DKX38_006921</name>
</gene>